<comment type="pathway">
    <text evidence="3">Protein modification; protein ubiquitination.</text>
</comment>
<feature type="domain" description="RING-type" evidence="17">
    <location>
        <begin position="177"/>
        <end position="219"/>
    </location>
</feature>
<dbReference type="GO" id="GO:0061630">
    <property type="term" value="F:ubiquitin protein ligase activity"/>
    <property type="evidence" value="ECO:0007669"/>
    <property type="project" value="UniProtKB-EC"/>
</dbReference>
<dbReference type="Proteomes" id="UP001415857">
    <property type="component" value="Unassembled WGS sequence"/>
</dbReference>
<keyword evidence="5" id="KW-0808">Transferase</keyword>
<comment type="similarity">
    <text evidence="13">Belongs to the RING-type zinc finger family. ATL subfamily.</text>
</comment>
<name>A0AAP0NHI5_LIQFO</name>
<comment type="subcellular location">
    <subcellularLocation>
        <location evidence="2">Membrane</location>
        <topology evidence="2">Single-pass membrane protein</topology>
    </subcellularLocation>
</comment>
<dbReference type="Gene3D" id="3.30.40.10">
    <property type="entry name" value="Zinc/RING finger domain, C3HC4 (zinc finger)"/>
    <property type="match status" value="1"/>
</dbReference>
<dbReference type="EC" id="2.3.2.27" evidence="4"/>
<evidence type="ECO:0000259" key="17">
    <source>
        <dbReference type="PROSITE" id="PS50089"/>
    </source>
</evidence>
<evidence type="ECO:0000313" key="18">
    <source>
        <dbReference type="EMBL" id="KAK9272995.1"/>
    </source>
</evidence>
<evidence type="ECO:0000256" key="5">
    <source>
        <dbReference type="ARBA" id="ARBA00022679"/>
    </source>
</evidence>
<protein>
    <recommendedName>
        <fullName evidence="4">RING-type E3 ubiquitin transferase</fullName>
        <ecNumber evidence="4">2.3.2.27</ecNumber>
    </recommendedName>
</protein>
<evidence type="ECO:0000256" key="10">
    <source>
        <dbReference type="ARBA" id="ARBA00022833"/>
    </source>
</evidence>
<dbReference type="SUPFAM" id="SSF57850">
    <property type="entry name" value="RING/U-box"/>
    <property type="match status" value="1"/>
</dbReference>
<comment type="caution">
    <text evidence="18">The sequence shown here is derived from an EMBL/GenBank/DDBJ whole genome shotgun (WGS) entry which is preliminary data.</text>
</comment>
<evidence type="ECO:0000256" key="2">
    <source>
        <dbReference type="ARBA" id="ARBA00004167"/>
    </source>
</evidence>
<evidence type="ECO:0000256" key="1">
    <source>
        <dbReference type="ARBA" id="ARBA00000900"/>
    </source>
</evidence>
<evidence type="ECO:0000256" key="14">
    <source>
        <dbReference type="PROSITE-ProRule" id="PRU00175"/>
    </source>
</evidence>
<keyword evidence="10" id="KW-0862">Zinc</keyword>
<keyword evidence="19" id="KW-1185">Reference proteome</keyword>
<dbReference type="AlphaFoldDB" id="A0AAP0NHI5"/>
<keyword evidence="12 16" id="KW-0472">Membrane</keyword>
<dbReference type="PROSITE" id="PS50089">
    <property type="entry name" value="ZF_RING_2"/>
    <property type="match status" value="1"/>
</dbReference>
<evidence type="ECO:0000256" key="11">
    <source>
        <dbReference type="ARBA" id="ARBA00022989"/>
    </source>
</evidence>
<evidence type="ECO:0000256" key="8">
    <source>
        <dbReference type="ARBA" id="ARBA00022771"/>
    </source>
</evidence>
<dbReference type="Pfam" id="PF13639">
    <property type="entry name" value="zf-RING_2"/>
    <property type="match status" value="1"/>
</dbReference>
<dbReference type="GO" id="GO:0031625">
    <property type="term" value="F:ubiquitin protein ligase binding"/>
    <property type="evidence" value="ECO:0007669"/>
    <property type="project" value="TreeGrafter"/>
</dbReference>
<keyword evidence="8 14" id="KW-0863">Zinc-finger</keyword>
<organism evidence="18 19">
    <name type="scientific">Liquidambar formosana</name>
    <name type="common">Formosan gum</name>
    <dbReference type="NCBI Taxonomy" id="63359"/>
    <lineage>
        <taxon>Eukaryota</taxon>
        <taxon>Viridiplantae</taxon>
        <taxon>Streptophyta</taxon>
        <taxon>Embryophyta</taxon>
        <taxon>Tracheophyta</taxon>
        <taxon>Spermatophyta</taxon>
        <taxon>Magnoliopsida</taxon>
        <taxon>eudicotyledons</taxon>
        <taxon>Gunneridae</taxon>
        <taxon>Pentapetalae</taxon>
        <taxon>Saxifragales</taxon>
        <taxon>Altingiaceae</taxon>
        <taxon>Liquidambar</taxon>
    </lineage>
</organism>
<dbReference type="SMART" id="SM00184">
    <property type="entry name" value="RING"/>
    <property type="match status" value="1"/>
</dbReference>
<dbReference type="FunFam" id="3.30.40.10:FF:000231">
    <property type="entry name" value="RING-H2 finger protein ATL46"/>
    <property type="match status" value="1"/>
</dbReference>
<dbReference type="GO" id="GO:0016020">
    <property type="term" value="C:membrane"/>
    <property type="evidence" value="ECO:0007669"/>
    <property type="project" value="UniProtKB-SubCell"/>
</dbReference>
<evidence type="ECO:0000256" key="3">
    <source>
        <dbReference type="ARBA" id="ARBA00004906"/>
    </source>
</evidence>
<comment type="catalytic activity">
    <reaction evidence="1">
        <text>S-ubiquitinyl-[E2 ubiquitin-conjugating enzyme]-L-cysteine + [acceptor protein]-L-lysine = [E2 ubiquitin-conjugating enzyme]-L-cysteine + N(6)-ubiquitinyl-[acceptor protein]-L-lysine.</text>
        <dbReference type="EC" id="2.3.2.27"/>
    </reaction>
</comment>
<dbReference type="InterPro" id="IPR013083">
    <property type="entry name" value="Znf_RING/FYVE/PHD"/>
</dbReference>
<evidence type="ECO:0000313" key="19">
    <source>
        <dbReference type="Proteomes" id="UP001415857"/>
    </source>
</evidence>
<evidence type="ECO:0000256" key="4">
    <source>
        <dbReference type="ARBA" id="ARBA00012483"/>
    </source>
</evidence>
<evidence type="ECO:0000256" key="12">
    <source>
        <dbReference type="ARBA" id="ARBA00023136"/>
    </source>
</evidence>
<evidence type="ECO:0000256" key="7">
    <source>
        <dbReference type="ARBA" id="ARBA00022723"/>
    </source>
</evidence>
<dbReference type="GO" id="GO:0008270">
    <property type="term" value="F:zinc ion binding"/>
    <property type="evidence" value="ECO:0007669"/>
    <property type="project" value="UniProtKB-KW"/>
</dbReference>
<dbReference type="EMBL" id="JBBPBK010000013">
    <property type="protein sequence ID" value="KAK9272995.1"/>
    <property type="molecule type" value="Genomic_DNA"/>
</dbReference>
<keyword evidence="7" id="KW-0479">Metal-binding</keyword>
<feature type="compositionally biased region" description="Low complexity" evidence="15">
    <location>
        <begin position="70"/>
        <end position="80"/>
    </location>
</feature>
<evidence type="ECO:0000256" key="16">
    <source>
        <dbReference type="SAM" id="Phobius"/>
    </source>
</evidence>
<sequence length="398" mass="44371">MVSECSHMICAMSEIREQRWIFGHTHLKMSWIQHQIKQKDGVLTYPPPVSPSYSSPFSPYTDTFHRETTPSSSSSSPSSSGTRISPAVLFIIVILAVLFFISGILHLLVRFLIKHPSSSASSQSNNRYPEMSESDALQRQLQQLFHLHDSGLDQAFIDALPVFLYKEIVGLKEPFDCAVCLCEFSEKDKLRLLPMCSHAFHINCIDTWLLSNSTCPLCRGTLFAPGFSMENPMFDFDDSREEDGFPANRENGFRSSQKTVEIEEIVVEKGVLPVRLGKFKRLSDGARETGGGETSSSNLDARRCFSMGSYQYVVGDSDLRIALCHDREGHDVKLGNSSADGDVEGKKISSATKGDSYSVSKIWLWSKKGKFASSSDTQMGMPSSLNMELPWMKKSQGI</sequence>
<keyword evidence="11 16" id="KW-1133">Transmembrane helix</keyword>
<feature type="region of interest" description="Disordered" evidence="15">
    <location>
        <begin position="63"/>
        <end position="82"/>
    </location>
</feature>
<proteinExistence type="inferred from homology"/>
<evidence type="ECO:0000256" key="9">
    <source>
        <dbReference type="ARBA" id="ARBA00022786"/>
    </source>
</evidence>
<reference evidence="18 19" key="1">
    <citation type="journal article" date="2024" name="Plant J.">
        <title>Genome sequences and population genomics reveal climatic adaptation and genomic divergence between two closely related sweetgum species.</title>
        <authorList>
            <person name="Xu W.Q."/>
            <person name="Ren C.Q."/>
            <person name="Zhang X.Y."/>
            <person name="Comes H.P."/>
            <person name="Liu X.H."/>
            <person name="Li Y.G."/>
            <person name="Kettle C.J."/>
            <person name="Jalonen R."/>
            <person name="Gaisberger H."/>
            <person name="Ma Y.Z."/>
            <person name="Qiu Y.X."/>
        </authorList>
    </citation>
    <scope>NUCLEOTIDE SEQUENCE [LARGE SCALE GENOMIC DNA]</scope>
    <source>
        <strain evidence="18">Hangzhou</strain>
    </source>
</reference>
<evidence type="ECO:0000256" key="13">
    <source>
        <dbReference type="ARBA" id="ARBA00024209"/>
    </source>
</evidence>
<gene>
    <name evidence="18" type="ORF">L1049_003376</name>
</gene>
<keyword evidence="9" id="KW-0833">Ubl conjugation pathway</keyword>
<evidence type="ECO:0000256" key="6">
    <source>
        <dbReference type="ARBA" id="ARBA00022692"/>
    </source>
</evidence>
<dbReference type="InterPro" id="IPR001841">
    <property type="entry name" value="Znf_RING"/>
</dbReference>
<accession>A0AAP0NHI5</accession>
<evidence type="ECO:0000256" key="15">
    <source>
        <dbReference type="SAM" id="MobiDB-lite"/>
    </source>
</evidence>
<keyword evidence="6 16" id="KW-0812">Transmembrane</keyword>
<dbReference type="PANTHER" id="PTHR45768">
    <property type="entry name" value="E3 UBIQUITIN-PROTEIN LIGASE RNF13-LIKE"/>
    <property type="match status" value="1"/>
</dbReference>
<dbReference type="PANTHER" id="PTHR45768:SF18">
    <property type="entry name" value="RING-H2 FINGER PROTEIN ATL47-RELATED"/>
    <property type="match status" value="1"/>
</dbReference>
<feature type="transmembrane region" description="Helical" evidence="16">
    <location>
        <begin position="87"/>
        <end position="109"/>
    </location>
</feature>
<dbReference type="CDD" id="cd16461">
    <property type="entry name" value="RING-H2_EL5-like"/>
    <property type="match status" value="1"/>
</dbReference>